<dbReference type="AlphaFoldDB" id="A0A4Z2IXQ8"/>
<gene>
    <name evidence="1" type="ORF">EYF80_007718</name>
</gene>
<evidence type="ECO:0000313" key="2">
    <source>
        <dbReference type="Proteomes" id="UP000314294"/>
    </source>
</evidence>
<protein>
    <submittedName>
        <fullName evidence="1">Uncharacterized protein</fullName>
    </submittedName>
</protein>
<dbReference type="EMBL" id="SRLO01000042">
    <property type="protein sequence ID" value="TNN82072.1"/>
    <property type="molecule type" value="Genomic_DNA"/>
</dbReference>
<accession>A0A4Z2IXQ8</accession>
<organism evidence="1 2">
    <name type="scientific">Liparis tanakae</name>
    <name type="common">Tanaka's snailfish</name>
    <dbReference type="NCBI Taxonomy" id="230148"/>
    <lineage>
        <taxon>Eukaryota</taxon>
        <taxon>Metazoa</taxon>
        <taxon>Chordata</taxon>
        <taxon>Craniata</taxon>
        <taxon>Vertebrata</taxon>
        <taxon>Euteleostomi</taxon>
        <taxon>Actinopterygii</taxon>
        <taxon>Neopterygii</taxon>
        <taxon>Teleostei</taxon>
        <taxon>Neoteleostei</taxon>
        <taxon>Acanthomorphata</taxon>
        <taxon>Eupercaria</taxon>
        <taxon>Perciformes</taxon>
        <taxon>Cottioidei</taxon>
        <taxon>Cottales</taxon>
        <taxon>Liparidae</taxon>
        <taxon>Liparis</taxon>
    </lineage>
</organism>
<dbReference type="Proteomes" id="UP000314294">
    <property type="component" value="Unassembled WGS sequence"/>
</dbReference>
<keyword evidence="2" id="KW-1185">Reference proteome</keyword>
<sequence length="110" mass="12746">MLRRDRKWPTSEGSMEKELFLFVTEDVEEFTVEQETAKKSVPGEREQEISRQLPICRPRLLQSGKERGQRGVGTRLKHLCLPCMVNVRERCGIEGQRDEVCTSCYLKSNS</sequence>
<proteinExistence type="predicted"/>
<comment type="caution">
    <text evidence="1">The sequence shown here is derived from an EMBL/GenBank/DDBJ whole genome shotgun (WGS) entry which is preliminary data.</text>
</comment>
<evidence type="ECO:0000313" key="1">
    <source>
        <dbReference type="EMBL" id="TNN82072.1"/>
    </source>
</evidence>
<reference evidence="1 2" key="1">
    <citation type="submission" date="2019-03" db="EMBL/GenBank/DDBJ databases">
        <title>First draft genome of Liparis tanakae, snailfish: a comprehensive survey of snailfish specific genes.</title>
        <authorList>
            <person name="Kim W."/>
            <person name="Song I."/>
            <person name="Jeong J.-H."/>
            <person name="Kim D."/>
            <person name="Kim S."/>
            <person name="Ryu S."/>
            <person name="Song J.Y."/>
            <person name="Lee S.K."/>
        </authorList>
    </citation>
    <scope>NUCLEOTIDE SEQUENCE [LARGE SCALE GENOMIC DNA]</scope>
    <source>
        <tissue evidence="1">Muscle</tissue>
    </source>
</reference>
<name>A0A4Z2IXQ8_9TELE</name>